<organism evidence="4">
    <name type="scientific">Chlorella variabilis</name>
    <name type="common">Green alga</name>
    <dbReference type="NCBI Taxonomy" id="554065"/>
    <lineage>
        <taxon>Eukaryota</taxon>
        <taxon>Viridiplantae</taxon>
        <taxon>Chlorophyta</taxon>
        <taxon>core chlorophytes</taxon>
        <taxon>Trebouxiophyceae</taxon>
        <taxon>Chlorellales</taxon>
        <taxon>Chlorellaceae</taxon>
        <taxon>Chlorella clade</taxon>
        <taxon>Chlorella</taxon>
    </lineage>
</organism>
<gene>
    <name evidence="3" type="ORF">CHLNCDRAFT_134826</name>
</gene>
<feature type="region of interest" description="Disordered" evidence="1">
    <location>
        <begin position="325"/>
        <end position="465"/>
    </location>
</feature>
<dbReference type="PANTHER" id="PTHR47711">
    <property type="entry name" value="PROTEIN PLASTID TRANSCRIPTIONALLY ACTIVE 16, CHLOROPLASTIC"/>
    <property type="match status" value="1"/>
</dbReference>
<dbReference type="PANTHER" id="PTHR47711:SF2">
    <property type="entry name" value="PROTEIN PLASTID TRANSCRIPTIONALLY ACTIVE 16, CHLOROPLASTIC"/>
    <property type="match status" value="1"/>
</dbReference>
<feature type="domain" description="NAD(P)-binding" evidence="2">
    <location>
        <begin position="30"/>
        <end position="228"/>
    </location>
</feature>
<dbReference type="InterPro" id="IPR036291">
    <property type="entry name" value="NAD(P)-bd_dom_sf"/>
</dbReference>
<dbReference type="InParanoid" id="E1ZGV9"/>
<proteinExistence type="predicted"/>
<dbReference type="Pfam" id="PF13460">
    <property type="entry name" value="NAD_binding_10"/>
    <property type="match status" value="1"/>
</dbReference>
<evidence type="ECO:0000313" key="4">
    <source>
        <dbReference type="Proteomes" id="UP000008141"/>
    </source>
</evidence>
<sequence length="479" mass="49324">MPQRRLAARPTRRQGAMRVAAASGEALVVGSSGQTAARVVVSLLRAGFKVTAGVDTDIDETREVVQFAKKLEILSAGEAGGLKLAEFNPLDADSVGTVLKRGARVVLVAGDQAGSRRPDMRIYDAVLDALLENGGRIGQLVVVTPLGGGGTAMFGGGRGGGGSRLSPLEQRVASSGVPYLLIRAAPSDRVTDRYGEEANVVVEGVGGLPAGLSASRSQVAAVVAAAMAQARGNAIIEVGASPAAPSVDLASQVAEALAAGQQVEEEEEEEAAAPAAMPAFFTIGGSRKKPAPVEEEEEEAPAPAKPAFFTIGGSKRKAAPVVEEEEEEAPAKPARKPAFAMFGGGGTRKVVREPVAAEEEEAPAKPARKPAFSFGTVRMSKQQKAAAVEEEEAPAPKKAFAFGTVGSRAKQQTEVEEAPATRRIIRGRKPVAAEPEKPAPRAAPKKEAVKAEAGAKKNGSGGFLGFLGVSQETIYADEA</sequence>
<feature type="compositionally biased region" description="Basic and acidic residues" evidence="1">
    <location>
        <begin position="434"/>
        <end position="455"/>
    </location>
</feature>
<feature type="region of interest" description="Disordered" evidence="1">
    <location>
        <begin position="286"/>
        <end position="309"/>
    </location>
</feature>
<dbReference type="SUPFAM" id="SSF51735">
    <property type="entry name" value="NAD(P)-binding Rossmann-fold domains"/>
    <property type="match status" value="1"/>
</dbReference>
<dbReference type="GeneID" id="17354536"/>
<evidence type="ECO:0000259" key="2">
    <source>
        <dbReference type="Pfam" id="PF13460"/>
    </source>
</evidence>
<accession>E1ZGV9</accession>
<dbReference type="EMBL" id="GL433846">
    <property type="protein sequence ID" value="EFN55007.1"/>
    <property type="molecule type" value="Genomic_DNA"/>
</dbReference>
<protein>
    <recommendedName>
        <fullName evidence="2">NAD(P)-binding domain-containing protein</fullName>
    </recommendedName>
</protein>
<dbReference type="RefSeq" id="XP_005847109.1">
    <property type="nucleotide sequence ID" value="XM_005847047.1"/>
</dbReference>
<dbReference type="Gene3D" id="3.40.50.720">
    <property type="entry name" value="NAD(P)-binding Rossmann-like Domain"/>
    <property type="match status" value="1"/>
</dbReference>
<dbReference type="InterPro" id="IPR016040">
    <property type="entry name" value="NAD(P)-bd_dom"/>
</dbReference>
<reference evidence="3 4" key="1">
    <citation type="journal article" date="2010" name="Plant Cell">
        <title>The Chlorella variabilis NC64A genome reveals adaptation to photosymbiosis, coevolution with viruses, and cryptic sex.</title>
        <authorList>
            <person name="Blanc G."/>
            <person name="Duncan G."/>
            <person name="Agarkova I."/>
            <person name="Borodovsky M."/>
            <person name="Gurnon J."/>
            <person name="Kuo A."/>
            <person name="Lindquist E."/>
            <person name="Lucas S."/>
            <person name="Pangilinan J."/>
            <person name="Polle J."/>
            <person name="Salamov A."/>
            <person name="Terry A."/>
            <person name="Yamada T."/>
            <person name="Dunigan D.D."/>
            <person name="Grigoriev I.V."/>
            <person name="Claverie J.M."/>
            <person name="Van Etten J.L."/>
        </authorList>
    </citation>
    <scope>NUCLEOTIDE SEQUENCE [LARGE SCALE GENOMIC DNA]</scope>
    <source>
        <strain evidence="3 4">NC64A</strain>
    </source>
</reference>
<name>E1ZGV9_CHLVA</name>
<dbReference type="OrthoDB" id="514963at2759"/>
<dbReference type="AlphaFoldDB" id="E1ZGV9"/>
<dbReference type="KEGG" id="cvr:CHLNCDRAFT_134826"/>
<dbReference type="STRING" id="554065.E1ZGV9"/>
<dbReference type="OMA" id="KPAFAMF"/>
<evidence type="ECO:0000313" key="3">
    <source>
        <dbReference type="EMBL" id="EFN55007.1"/>
    </source>
</evidence>
<evidence type="ECO:0000256" key="1">
    <source>
        <dbReference type="SAM" id="MobiDB-lite"/>
    </source>
</evidence>
<keyword evidence="4" id="KW-1185">Reference proteome</keyword>
<dbReference type="Proteomes" id="UP000008141">
    <property type="component" value="Unassembled WGS sequence"/>
</dbReference>